<dbReference type="InterPro" id="IPR006629">
    <property type="entry name" value="LITAF"/>
</dbReference>
<evidence type="ECO:0000256" key="7">
    <source>
        <dbReference type="ARBA" id="ARBA00023136"/>
    </source>
</evidence>
<dbReference type="Pfam" id="PF10601">
    <property type="entry name" value="zf-LITAF-like"/>
    <property type="match status" value="1"/>
</dbReference>
<comment type="caution">
    <text evidence="10">The sequence shown here is derived from an EMBL/GenBank/DDBJ whole genome shotgun (WGS) entry which is preliminary data.</text>
</comment>
<accession>A0ABP1QJV9</accession>
<evidence type="ECO:0000256" key="5">
    <source>
        <dbReference type="ARBA" id="ARBA00022723"/>
    </source>
</evidence>
<dbReference type="EMBL" id="CAXLJM020000036">
    <property type="protein sequence ID" value="CAL8104950.1"/>
    <property type="molecule type" value="Genomic_DNA"/>
</dbReference>
<feature type="region of interest" description="Disordered" evidence="8">
    <location>
        <begin position="1"/>
        <end position="21"/>
    </location>
</feature>
<evidence type="ECO:0000256" key="4">
    <source>
        <dbReference type="ARBA" id="ARBA00005975"/>
    </source>
</evidence>
<dbReference type="InterPro" id="IPR037519">
    <property type="entry name" value="LITAF_fam"/>
</dbReference>
<name>A0ABP1QJV9_9HEXA</name>
<dbReference type="PROSITE" id="PS51837">
    <property type="entry name" value="LITAF"/>
    <property type="match status" value="1"/>
</dbReference>
<evidence type="ECO:0000256" key="3">
    <source>
        <dbReference type="ARBA" id="ARBA00004630"/>
    </source>
</evidence>
<comment type="similarity">
    <text evidence="4">Belongs to the CDIP1/LITAF family.</text>
</comment>
<dbReference type="Proteomes" id="UP001642540">
    <property type="component" value="Unassembled WGS sequence"/>
</dbReference>
<evidence type="ECO:0000256" key="2">
    <source>
        <dbReference type="ARBA" id="ARBA00004481"/>
    </source>
</evidence>
<reference evidence="10 11" key="1">
    <citation type="submission" date="2024-08" db="EMBL/GenBank/DDBJ databases">
        <authorList>
            <person name="Cucini C."/>
            <person name="Frati F."/>
        </authorList>
    </citation>
    <scope>NUCLEOTIDE SEQUENCE [LARGE SCALE GENOMIC DNA]</scope>
</reference>
<keyword evidence="5" id="KW-0479">Metal-binding</keyword>
<dbReference type="SMART" id="SM00714">
    <property type="entry name" value="LITAF"/>
    <property type="match status" value="1"/>
</dbReference>
<protein>
    <recommendedName>
        <fullName evidence="9">LITAF domain-containing protein</fullName>
    </recommendedName>
</protein>
<evidence type="ECO:0000256" key="8">
    <source>
        <dbReference type="SAM" id="MobiDB-lite"/>
    </source>
</evidence>
<feature type="domain" description="LITAF" evidence="9">
    <location>
        <begin position="37"/>
        <end position="122"/>
    </location>
</feature>
<gene>
    <name evidence="10" type="ORF">ODALV1_LOCUS11910</name>
</gene>
<evidence type="ECO:0000313" key="11">
    <source>
        <dbReference type="Proteomes" id="UP001642540"/>
    </source>
</evidence>
<dbReference type="PANTHER" id="PTHR23292">
    <property type="entry name" value="LIPOPOLYSACCHARIDE-INDUCED TUMOR NECROSIS FACTOR-ALPHA FACTOR"/>
    <property type="match status" value="1"/>
</dbReference>
<evidence type="ECO:0000256" key="1">
    <source>
        <dbReference type="ARBA" id="ARBA00004414"/>
    </source>
</evidence>
<dbReference type="PANTHER" id="PTHR23292:SF6">
    <property type="entry name" value="FI16602P1-RELATED"/>
    <property type="match status" value="1"/>
</dbReference>
<evidence type="ECO:0000259" key="9">
    <source>
        <dbReference type="PROSITE" id="PS51837"/>
    </source>
</evidence>
<evidence type="ECO:0000313" key="10">
    <source>
        <dbReference type="EMBL" id="CAL8104950.1"/>
    </source>
</evidence>
<proteinExistence type="inferred from homology"/>
<sequence length="122" mass="12874">MSKYEPSAPPPAAPPSYSEVMGGVPPSAPLTAAQPITPGPTIVTTVVPLGPRATHMVCPHCYAEIETSTKTTPGLIAYISGTVIALLGCFWGCCLIPCCVESCMDVHHNCPNCKAFLGRYRR</sequence>
<keyword evidence="6" id="KW-0862">Zinc</keyword>
<comment type="subcellular location">
    <subcellularLocation>
        <location evidence="2">Endosome membrane</location>
        <topology evidence="2">Peripheral membrane protein</topology>
    </subcellularLocation>
    <subcellularLocation>
        <location evidence="1">Late endosome membrane</location>
    </subcellularLocation>
    <subcellularLocation>
        <location evidence="3">Lysosome membrane</location>
        <topology evidence="3">Peripheral membrane protein</topology>
        <orientation evidence="3">Cytoplasmic side</orientation>
    </subcellularLocation>
</comment>
<keyword evidence="7" id="KW-0472">Membrane</keyword>
<organism evidence="10 11">
    <name type="scientific">Orchesella dallaii</name>
    <dbReference type="NCBI Taxonomy" id="48710"/>
    <lineage>
        <taxon>Eukaryota</taxon>
        <taxon>Metazoa</taxon>
        <taxon>Ecdysozoa</taxon>
        <taxon>Arthropoda</taxon>
        <taxon>Hexapoda</taxon>
        <taxon>Collembola</taxon>
        <taxon>Entomobryomorpha</taxon>
        <taxon>Entomobryoidea</taxon>
        <taxon>Orchesellidae</taxon>
        <taxon>Orchesellinae</taxon>
        <taxon>Orchesella</taxon>
    </lineage>
</organism>
<evidence type="ECO:0000256" key="6">
    <source>
        <dbReference type="ARBA" id="ARBA00022833"/>
    </source>
</evidence>
<keyword evidence="11" id="KW-1185">Reference proteome</keyword>